<gene>
    <name evidence="5" type="ORF">FIBSPDRAFT_828425</name>
</gene>
<dbReference type="PANTHER" id="PTHR43669">
    <property type="entry name" value="5-KETO-D-GLUCONATE 5-REDUCTASE"/>
    <property type="match status" value="1"/>
</dbReference>
<dbReference type="Pfam" id="PF00106">
    <property type="entry name" value="adh_short"/>
    <property type="match status" value="1"/>
</dbReference>
<dbReference type="OrthoDB" id="1933717at2759"/>
<dbReference type="AlphaFoldDB" id="A0A166HVQ3"/>
<dbReference type="PANTHER" id="PTHR43669:SF3">
    <property type="entry name" value="ALCOHOL DEHYDROGENASE, PUTATIVE (AFU_ORTHOLOGUE AFUA_3G03445)-RELATED"/>
    <property type="match status" value="1"/>
</dbReference>
<dbReference type="InterPro" id="IPR002347">
    <property type="entry name" value="SDR_fam"/>
</dbReference>
<dbReference type="EMBL" id="KV417565">
    <property type="protein sequence ID" value="KZP19292.1"/>
    <property type="molecule type" value="Genomic_DNA"/>
</dbReference>
<protein>
    <submittedName>
        <fullName evidence="5">NAD(P)-binding protein</fullName>
    </submittedName>
</protein>
<comment type="similarity">
    <text evidence="1 4">Belongs to the short-chain dehydrogenases/reductases (SDR) family.</text>
</comment>
<sequence length="250" mass="26705">MSEKVAIVTGASSGIGRQTAIALVGAGWKVTLTGRRQDALEATQQLCGDKPGNCLVIAGDITGEVFVKKLFEETVQHFGRLDLLFNNAGISAPQVTLENMDLLDFTNVLTTNVVGPFLCTKYAFKVFKTQNPQGGRIINNGSISAHTPRPQSAAYTASKHAIRGLSKSTALDGRDFNITCTEIDIGNVHTDMAARFNAGVLQADGTMKAEKTFDVRHVADTVVHIASLPLNVTVLEINIMASTMPFVGRG</sequence>
<dbReference type="STRING" id="436010.A0A166HVQ3"/>
<dbReference type="Gene3D" id="3.40.50.720">
    <property type="entry name" value="NAD(P)-binding Rossmann-like Domain"/>
    <property type="match status" value="1"/>
</dbReference>
<reference evidence="5 6" key="1">
    <citation type="journal article" date="2016" name="Mol. Biol. Evol.">
        <title>Comparative Genomics of Early-Diverging Mushroom-Forming Fungi Provides Insights into the Origins of Lignocellulose Decay Capabilities.</title>
        <authorList>
            <person name="Nagy L.G."/>
            <person name="Riley R."/>
            <person name="Tritt A."/>
            <person name="Adam C."/>
            <person name="Daum C."/>
            <person name="Floudas D."/>
            <person name="Sun H."/>
            <person name="Yadav J.S."/>
            <person name="Pangilinan J."/>
            <person name="Larsson K.H."/>
            <person name="Matsuura K."/>
            <person name="Barry K."/>
            <person name="Labutti K."/>
            <person name="Kuo R."/>
            <person name="Ohm R.A."/>
            <person name="Bhattacharya S.S."/>
            <person name="Shirouzu T."/>
            <person name="Yoshinaga Y."/>
            <person name="Martin F.M."/>
            <person name="Grigoriev I.V."/>
            <person name="Hibbett D.S."/>
        </authorList>
    </citation>
    <scope>NUCLEOTIDE SEQUENCE [LARGE SCALE GENOMIC DNA]</scope>
    <source>
        <strain evidence="5 6">CBS 109695</strain>
    </source>
</reference>
<evidence type="ECO:0000256" key="4">
    <source>
        <dbReference type="RuleBase" id="RU000363"/>
    </source>
</evidence>
<evidence type="ECO:0000256" key="1">
    <source>
        <dbReference type="ARBA" id="ARBA00006484"/>
    </source>
</evidence>
<organism evidence="5 6">
    <name type="scientific">Athelia psychrophila</name>
    <dbReference type="NCBI Taxonomy" id="1759441"/>
    <lineage>
        <taxon>Eukaryota</taxon>
        <taxon>Fungi</taxon>
        <taxon>Dikarya</taxon>
        <taxon>Basidiomycota</taxon>
        <taxon>Agaricomycotina</taxon>
        <taxon>Agaricomycetes</taxon>
        <taxon>Agaricomycetidae</taxon>
        <taxon>Atheliales</taxon>
        <taxon>Atheliaceae</taxon>
        <taxon>Athelia</taxon>
    </lineage>
</organism>
<evidence type="ECO:0000256" key="3">
    <source>
        <dbReference type="ARBA" id="ARBA00023002"/>
    </source>
</evidence>
<proteinExistence type="inferred from homology"/>
<evidence type="ECO:0000313" key="6">
    <source>
        <dbReference type="Proteomes" id="UP000076532"/>
    </source>
</evidence>
<dbReference type="PRINTS" id="PR00081">
    <property type="entry name" value="GDHRDH"/>
</dbReference>
<dbReference type="PRINTS" id="PR00080">
    <property type="entry name" value="SDRFAMILY"/>
</dbReference>
<dbReference type="SUPFAM" id="SSF51735">
    <property type="entry name" value="NAD(P)-binding Rossmann-fold domains"/>
    <property type="match status" value="1"/>
</dbReference>
<evidence type="ECO:0000313" key="5">
    <source>
        <dbReference type="EMBL" id="KZP19292.1"/>
    </source>
</evidence>
<accession>A0A166HVQ3</accession>
<dbReference type="Proteomes" id="UP000076532">
    <property type="component" value="Unassembled WGS sequence"/>
</dbReference>
<keyword evidence="2" id="KW-0521">NADP</keyword>
<dbReference type="InterPro" id="IPR020904">
    <property type="entry name" value="Sc_DH/Rdtase_CS"/>
</dbReference>
<keyword evidence="3" id="KW-0560">Oxidoreductase</keyword>
<dbReference type="PROSITE" id="PS00061">
    <property type="entry name" value="ADH_SHORT"/>
    <property type="match status" value="1"/>
</dbReference>
<dbReference type="InterPro" id="IPR036291">
    <property type="entry name" value="NAD(P)-bd_dom_sf"/>
</dbReference>
<dbReference type="GO" id="GO:0016491">
    <property type="term" value="F:oxidoreductase activity"/>
    <property type="evidence" value="ECO:0007669"/>
    <property type="project" value="UniProtKB-KW"/>
</dbReference>
<dbReference type="FunFam" id="3.40.50.720:FF:000084">
    <property type="entry name" value="Short-chain dehydrogenase reductase"/>
    <property type="match status" value="1"/>
</dbReference>
<name>A0A166HVQ3_9AGAM</name>
<dbReference type="CDD" id="cd05233">
    <property type="entry name" value="SDR_c"/>
    <property type="match status" value="1"/>
</dbReference>
<keyword evidence="6" id="KW-1185">Reference proteome</keyword>
<evidence type="ECO:0000256" key="2">
    <source>
        <dbReference type="ARBA" id="ARBA00022857"/>
    </source>
</evidence>